<reference evidence="1" key="1">
    <citation type="submission" date="2024-05" db="EMBL/GenBank/DDBJ databases">
        <authorList>
            <person name="Kim S."/>
            <person name="Heo J."/>
            <person name="Choi H."/>
            <person name="Choi Y."/>
            <person name="Kwon S.-W."/>
            <person name="Kim Y."/>
        </authorList>
    </citation>
    <scope>NUCLEOTIDE SEQUENCE</scope>
    <source>
        <strain evidence="1">KACC 23699</strain>
    </source>
</reference>
<dbReference type="InterPro" id="IPR009097">
    <property type="entry name" value="Cyclic_Pdiesterase"/>
</dbReference>
<protein>
    <submittedName>
        <fullName evidence="1">2'-5' RNA ligase family protein</fullName>
    </submittedName>
</protein>
<dbReference type="RefSeq" id="WP_406832151.1">
    <property type="nucleotide sequence ID" value="NZ_CP157483.1"/>
</dbReference>
<name>A0AAU7JWM3_9MICO</name>
<gene>
    <name evidence="1" type="ORF">ABEG17_04820</name>
</gene>
<dbReference type="Pfam" id="PF13563">
    <property type="entry name" value="2_5_RNA_ligase2"/>
    <property type="match status" value="1"/>
</dbReference>
<proteinExistence type="predicted"/>
<dbReference type="AlphaFoldDB" id="A0AAU7JWM3"/>
<dbReference type="EMBL" id="CP157483">
    <property type="protein sequence ID" value="XBO44667.1"/>
    <property type="molecule type" value="Genomic_DNA"/>
</dbReference>
<organism evidence="1">
    <name type="scientific">Pedococcus sp. KACC 23699</name>
    <dbReference type="NCBI Taxonomy" id="3149228"/>
    <lineage>
        <taxon>Bacteria</taxon>
        <taxon>Bacillati</taxon>
        <taxon>Actinomycetota</taxon>
        <taxon>Actinomycetes</taxon>
        <taxon>Micrococcales</taxon>
        <taxon>Intrasporangiaceae</taxon>
        <taxon>Pedococcus</taxon>
    </lineage>
</organism>
<keyword evidence="1" id="KW-0436">Ligase</keyword>
<evidence type="ECO:0000313" key="1">
    <source>
        <dbReference type="EMBL" id="XBO44667.1"/>
    </source>
</evidence>
<accession>A0AAU7JWM3</accession>
<dbReference type="PANTHER" id="PTHR36039:SF2">
    <property type="entry name" value="RNA LIGASE_CYCLIC NUCLEOTIDE PHOSPHODIESTERASE FAMILY PROTEIN"/>
    <property type="match status" value="1"/>
</dbReference>
<dbReference type="Gene3D" id="3.90.1140.10">
    <property type="entry name" value="Cyclic phosphodiesterase"/>
    <property type="match status" value="1"/>
</dbReference>
<dbReference type="PANTHER" id="PTHR36039">
    <property type="match status" value="1"/>
</dbReference>
<sequence>MTGVALAICLLFDPDTDRAVRKLWSALEADGIRTLLTHTHRRHVPHLSYAVLRTFDEERVAAAVAALPGGPEVDLRFDSVCLFPRGRAALLAASTSALLNRQHAVADAVTRTGADLHWHYRPGRWVPHCSLTTGTGQELLATAARHAFDMLPLEARAVRAALIDSSTGRQLPLGSLP</sequence>
<dbReference type="GO" id="GO:0016874">
    <property type="term" value="F:ligase activity"/>
    <property type="evidence" value="ECO:0007669"/>
    <property type="project" value="UniProtKB-KW"/>
</dbReference>
<dbReference type="SUPFAM" id="SSF55144">
    <property type="entry name" value="LigT-like"/>
    <property type="match status" value="1"/>
</dbReference>